<dbReference type="EMBL" id="CM000880">
    <property type="protein sequence ID" value="PNT76054.1"/>
    <property type="molecule type" value="Genomic_DNA"/>
</dbReference>
<feature type="region of interest" description="Disordered" evidence="4">
    <location>
        <begin position="1"/>
        <end position="21"/>
    </location>
</feature>
<reference evidence="7" key="3">
    <citation type="submission" date="2018-08" db="UniProtKB">
        <authorList>
            <consortium name="EnsemblPlants"/>
        </authorList>
    </citation>
    <scope>IDENTIFICATION</scope>
    <source>
        <strain evidence="7">cv. Bd21</strain>
    </source>
</reference>
<keyword evidence="8" id="KW-1185">Reference proteome</keyword>
<feature type="domain" description="Transcription factor CBF/NF-Y/archaeal histone" evidence="5">
    <location>
        <begin position="38"/>
        <end position="88"/>
    </location>
</feature>
<comment type="similarity">
    <text evidence="1">Belongs to the NFYB/HAP3 subunit family.</text>
</comment>
<feature type="compositionally biased region" description="Low complexity" evidence="4">
    <location>
        <begin position="138"/>
        <end position="155"/>
    </location>
</feature>
<evidence type="ECO:0000313" key="8">
    <source>
        <dbReference type="Proteomes" id="UP000008810"/>
    </source>
</evidence>
<evidence type="ECO:0000256" key="2">
    <source>
        <dbReference type="ARBA" id="ARBA00023015"/>
    </source>
</evidence>
<dbReference type="Gramene" id="PNT76054">
    <property type="protein sequence ID" value="PNT76054"/>
    <property type="gene ID" value="BRADI_1g43470v3"/>
</dbReference>
<organism evidence="6">
    <name type="scientific">Brachypodium distachyon</name>
    <name type="common">Purple false brome</name>
    <name type="synonym">Trachynia distachya</name>
    <dbReference type="NCBI Taxonomy" id="15368"/>
    <lineage>
        <taxon>Eukaryota</taxon>
        <taxon>Viridiplantae</taxon>
        <taxon>Streptophyta</taxon>
        <taxon>Embryophyta</taxon>
        <taxon>Tracheophyta</taxon>
        <taxon>Spermatophyta</taxon>
        <taxon>Magnoliopsida</taxon>
        <taxon>Liliopsida</taxon>
        <taxon>Poales</taxon>
        <taxon>Poaceae</taxon>
        <taxon>BOP clade</taxon>
        <taxon>Pooideae</taxon>
        <taxon>Stipodae</taxon>
        <taxon>Brachypodieae</taxon>
        <taxon>Brachypodium</taxon>
    </lineage>
</organism>
<sequence>MEGRGQANGPGNNAREGNRRTKFPASYLTGIMARALSQHPGARISGGASDAVDRCVEEFIAVVTSAAADWCREQNKTTLDSDDLINAMEDLGFYQYVGPLEDYLRQYREFQGRQPAPPTPAALVTTVEMPPPQVPSGAAAASTSRMPPASAAAPAHARDDVDE</sequence>
<protein>
    <recommendedName>
        <fullName evidence="5">Transcription factor CBF/NF-Y/archaeal histone domain-containing protein</fullName>
    </recommendedName>
</protein>
<dbReference type="PANTHER" id="PTHR11064">
    <property type="entry name" value="CCAAT-BINDING TRANSCRIPTION FACTOR-RELATED"/>
    <property type="match status" value="1"/>
</dbReference>
<keyword evidence="2" id="KW-0805">Transcription regulation</keyword>
<dbReference type="AlphaFoldDB" id="I1GZ05"/>
<name>I1GZ05_BRADI</name>
<evidence type="ECO:0000256" key="1">
    <source>
        <dbReference type="ARBA" id="ARBA00009053"/>
    </source>
</evidence>
<dbReference type="Gene3D" id="1.10.20.10">
    <property type="entry name" value="Histone, subunit A"/>
    <property type="match status" value="1"/>
</dbReference>
<dbReference type="GO" id="GO:0000981">
    <property type="term" value="F:DNA-binding transcription factor activity, RNA polymerase II-specific"/>
    <property type="evidence" value="ECO:0000318"/>
    <property type="project" value="GO_Central"/>
</dbReference>
<accession>I1GZ05</accession>
<reference evidence="6 7" key="1">
    <citation type="journal article" date="2010" name="Nature">
        <title>Genome sequencing and analysis of the model grass Brachypodium distachyon.</title>
        <authorList>
            <consortium name="International Brachypodium Initiative"/>
        </authorList>
    </citation>
    <scope>NUCLEOTIDE SEQUENCE [LARGE SCALE GENOMIC DNA]</scope>
    <source>
        <strain evidence="6 7">Bd21</strain>
    </source>
</reference>
<dbReference type="KEGG" id="bdi:100829151"/>
<keyword evidence="3" id="KW-0804">Transcription</keyword>
<dbReference type="HOGENOM" id="CLU_138158_0_0_1"/>
<reference evidence="6" key="2">
    <citation type="submission" date="2017-06" db="EMBL/GenBank/DDBJ databases">
        <title>WGS assembly of Brachypodium distachyon.</title>
        <authorList>
            <consortium name="The International Brachypodium Initiative"/>
            <person name="Lucas S."/>
            <person name="Harmon-Smith M."/>
            <person name="Lail K."/>
            <person name="Tice H."/>
            <person name="Grimwood J."/>
            <person name="Bruce D."/>
            <person name="Barry K."/>
            <person name="Shu S."/>
            <person name="Lindquist E."/>
            <person name="Wang M."/>
            <person name="Pitluck S."/>
            <person name="Vogel J.P."/>
            <person name="Garvin D.F."/>
            <person name="Mockler T.C."/>
            <person name="Schmutz J."/>
            <person name="Rokhsar D."/>
            <person name="Bevan M.W."/>
        </authorList>
    </citation>
    <scope>NUCLEOTIDE SEQUENCE</scope>
    <source>
        <strain evidence="6">Bd21</strain>
    </source>
</reference>
<evidence type="ECO:0000256" key="4">
    <source>
        <dbReference type="SAM" id="MobiDB-lite"/>
    </source>
</evidence>
<evidence type="ECO:0000313" key="7">
    <source>
        <dbReference type="EnsemblPlants" id="PNT76054"/>
    </source>
</evidence>
<feature type="region of interest" description="Disordered" evidence="4">
    <location>
        <begin position="127"/>
        <end position="163"/>
    </location>
</feature>
<evidence type="ECO:0000313" key="6">
    <source>
        <dbReference type="EMBL" id="PNT76054.1"/>
    </source>
</evidence>
<dbReference type="InterPro" id="IPR027113">
    <property type="entry name" value="Transc_fact_NFYB/HAP3"/>
</dbReference>
<dbReference type="Pfam" id="PF00808">
    <property type="entry name" value="CBFD_NFYB_HMF"/>
    <property type="match status" value="1"/>
</dbReference>
<dbReference type="EnsemblPlants" id="PNT76054">
    <property type="protein sequence ID" value="PNT76054"/>
    <property type="gene ID" value="BRADI_1g43470v3"/>
</dbReference>
<dbReference type="STRING" id="15368.I1GZ05"/>
<dbReference type="GO" id="GO:0046982">
    <property type="term" value="F:protein heterodimerization activity"/>
    <property type="evidence" value="ECO:0007669"/>
    <property type="project" value="InterPro"/>
</dbReference>
<dbReference type="OMA" id="MEDSQAY"/>
<dbReference type="SUPFAM" id="SSF47113">
    <property type="entry name" value="Histone-fold"/>
    <property type="match status" value="1"/>
</dbReference>
<dbReference type="GO" id="GO:0006357">
    <property type="term" value="P:regulation of transcription by RNA polymerase II"/>
    <property type="evidence" value="ECO:0000318"/>
    <property type="project" value="GO_Central"/>
</dbReference>
<dbReference type="RefSeq" id="XP_010229873.2">
    <property type="nucleotide sequence ID" value="XM_010231571.2"/>
</dbReference>
<evidence type="ECO:0000259" key="5">
    <source>
        <dbReference type="Pfam" id="PF00808"/>
    </source>
</evidence>
<dbReference type="GO" id="GO:0001228">
    <property type="term" value="F:DNA-binding transcription activator activity, RNA polymerase II-specific"/>
    <property type="evidence" value="ECO:0007669"/>
    <property type="project" value="InterPro"/>
</dbReference>
<proteinExistence type="inferred from homology"/>
<dbReference type="InterPro" id="IPR009072">
    <property type="entry name" value="Histone-fold"/>
</dbReference>
<dbReference type="GO" id="GO:0016602">
    <property type="term" value="C:CCAAT-binding factor complex"/>
    <property type="evidence" value="ECO:0000318"/>
    <property type="project" value="GO_Central"/>
</dbReference>
<dbReference type="OrthoDB" id="1707486at2759"/>
<evidence type="ECO:0000256" key="3">
    <source>
        <dbReference type="ARBA" id="ARBA00023163"/>
    </source>
</evidence>
<gene>
    <name evidence="7" type="primary">LOC100829151</name>
    <name evidence="6" type="ORF">BRADI_1g43470v3</name>
</gene>
<dbReference type="PANTHER" id="PTHR11064:SF162">
    <property type="entry name" value="TRANSCRIPTION FACTOR CBF_NF-Y_ARCHAEAL HISTONE DOMAIN-CONTAINING PROTEIN"/>
    <property type="match status" value="1"/>
</dbReference>
<dbReference type="eggNOG" id="KOG0869">
    <property type="taxonomic scope" value="Eukaryota"/>
</dbReference>
<dbReference type="GeneID" id="100829151"/>
<dbReference type="InterPro" id="IPR003958">
    <property type="entry name" value="CBFA_NFYB_domain"/>
</dbReference>
<dbReference type="Proteomes" id="UP000008810">
    <property type="component" value="Chromosome 1"/>
</dbReference>
<dbReference type="CDD" id="cd22907">
    <property type="entry name" value="HFD_NFYB"/>
    <property type="match status" value="1"/>
</dbReference>